<dbReference type="EMBL" id="PDEM01000011">
    <property type="protein sequence ID" value="PHZ85500.1"/>
    <property type="molecule type" value="Genomic_DNA"/>
</dbReference>
<evidence type="ECO:0008006" key="3">
    <source>
        <dbReference type="Google" id="ProtNLM"/>
    </source>
</evidence>
<dbReference type="GO" id="GO:0016829">
    <property type="term" value="F:lyase activity"/>
    <property type="evidence" value="ECO:0007669"/>
    <property type="project" value="InterPro"/>
</dbReference>
<dbReference type="Proteomes" id="UP000229730">
    <property type="component" value="Unassembled WGS sequence"/>
</dbReference>
<protein>
    <recommendedName>
        <fullName evidence="3">Acetoacetate decarboxylase</fullName>
    </recommendedName>
</protein>
<dbReference type="InterPro" id="IPR023375">
    <property type="entry name" value="ADC_dom_sf"/>
</dbReference>
<dbReference type="AlphaFoldDB" id="A0A2G4YTC3"/>
<comment type="caution">
    <text evidence="1">The sequence shown here is derived from an EMBL/GenBank/DDBJ whole genome shotgun (WGS) entry which is preliminary data.</text>
</comment>
<sequence>MTYEFHPDKYYRMPTHFGPSLGPRQGLDGRRYANIETSKDVIIQAKFEADKSQLEKLLPPGFALRDFSIVTLTFCYITEIEWLAGRGYNTFDVSIPATYHGKEETVHGDFTLVMWENKADPIITGREDLGIAKVYCEIPEPQFTGNDVVCRASWDGCEFASLKLLDLKEIPASDLPESGASEGSLSYKYIPKTGVPGEADVEYATLLPDVWPNVKLDQAMAAQTAAIQFRKSTWEELPTLVHIVNALSELKLGKCVEAHVMRSHGSKDLSDLRRIK</sequence>
<gene>
    <name evidence="1" type="ORF">CRD36_06530</name>
</gene>
<keyword evidence="2" id="KW-1185">Reference proteome</keyword>
<dbReference type="OrthoDB" id="47893at2"/>
<evidence type="ECO:0000313" key="1">
    <source>
        <dbReference type="EMBL" id="PHZ85500.1"/>
    </source>
</evidence>
<name>A0A2G4YTC3_9PROT</name>
<proteinExistence type="predicted"/>
<dbReference type="SUPFAM" id="SSF160104">
    <property type="entry name" value="Acetoacetate decarboxylase-like"/>
    <property type="match status" value="1"/>
</dbReference>
<dbReference type="InterPro" id="IPR010451">
    <property type="entry name" value="Acetoacetate_decarboxylase"/>
</dbReference>
<organism evidence="1 2">
    <name type="scientific">Paremcibacter congregatus</name>
    <dbReference type="NCBI Taxonomy" id="2043170"/>
    <lineage>
        <taxon>Bacteria</taxon>
        <taxon>Pseudomonadati</taxon>
        <taxon>Pseudomonadota</taxon>
        <taxon>Alphaproteobacteria</taxon>
        <taxon>Emcibacterales</taxon>
        <taxon>Emcibacteraceae</taxon>
        <taxon>Paremcibacter</taxon>
    </lineage>
</organism>
<dbReference type="Pfam" id="PF06314">
    <property type="entry name" value="ADC"/>
    <property type="match status" value="1"/>
</dbReference>
<dbReference type="Gene3D" id="2.40.400.10">
    <property type="entry name" value="Acetoacetate decarboxylase-like"/>
    <property type="match status" value="1"/>
</dbReference>
<accession>A0A2G4YTC3</accession>
<dbReference type="RefSeq" id="WP_099471960.1">
    <property type="nucleotide sequence ID" value="NZ_CP041025.1"/>
</dbReference>
<reference evidence="1 2" key="1">
    <citation type="submission" date="2017-10" db="EMBL/GenBank/DDBJ databases">
        <title>Frigbacter circumglobatus gen. nov. sp. nov., isolated from sediment cultured in situ.</title>
        <authorList>
            <person name="Zhao Z."/>
        </authorList>
    </citation>
    <scope>NUCLEOTIDE SEQUENCE [LARGE SCALE GENOMIC DNA]</scope>
    <source>
        <strain evidence="1 2">ZYL</strain>
    </source>
</reference>
<evidence type="ECO:0000313" key="2">
    <source>
        <dbReference type="Proteomes" id="UP000229730"/>
    </source>
</evidence>
<dbReference type="InParanoid" id="A0A2G4YTC3"/>